<organism evidence="1">
    <name type="scientific">Anguilla anguilla</name>
    <name type="common">European freshwater eel</name>
    <name type="synonym">Muraena anguilla</name>
    <dbReference type="NCBI Taxonomy" id="7936"/>
    <lineage>
        <taxon>Eukaryota</taxon>
        <taxon>Metazoa</taxon>
        <taxon>Chordata</taxon>
        <taxon>Craniata</taxon>
        <taxon>Vertebrata</taxon>
        <taxon>Euteleostomi</taxon>
        <taxon>Actinopterygii</taxon>
        <taxon>Neopterygii</taxon>
        <taxon>Teleostei</taxon>
        <taxon>Anguilliformes</taxon>
        <taxon>Anguillidae</taxon>
        <taxon>Anguilla</taxon>
    </lineage>
</organism>
<proteinExistence type="predicted"/>
<reference evidence="1" key="2">
    <citation type="journal article" date="2015" name="Fish Shellfish Immunol.">
        <title>Early steps in the European eel (Anguilla anguilla)-Vibrio vulnificus interaction in the gills: Role of the RtxA13 toxin.</title>
        <authorList>
            <person name="Callol A."/>
            <person name="Pajuelo D."/>
            <person name="Ebbesson L."/>
            <person name="Teles M."/>
            <person name="MacKenzie S."/>
            <person name="Amaro C."/>
        </authorList>
    </citation>
    <scope>NUCLEOTIDE SEQUENCE</scope>
</reference>
<dbReference type="EMBL" id="GBXM01063603">
    <property type="protein sequence ID" value="JAH44974.1"/>
    <property type="molecule type" value="Transcribed_RNA"/>
</dbReference>
<reference evidence="1" key="1">
    <citation type="submission" date="2014-11" db="EMBL/GenBank/DDBJ databases">
        <authorList>
            <person name="Amaro Gonzalez C."/>
        </authorList>
    </citation>
    <scope>NUCLEOTIDE SEQUENCE</scope>
</reference>
<name>A0A0E9SUD2_ANGAN</name>
<accession>A0A0E9SUD2</accession>
<evidence type="ECO:0000313" key="1">
    <source>
        <dbReference type="EMBL" id="JAH44974.1"/>
    </source>
</evidence>
<sequence length="10" mass="1107">MKNSLPFSIA</sequence>
<protein>
    <submittedName>
        <fullName evidence="1">Uncharacterized protein</fullName>
    </submittedName>
</protein>